<evidence type="ECO:0000256" key="1">
    <source>
        <dbReference type="ARBA" id="ARBA00022917"/>
    </source>
</evidence>
<comment type="caution">
    <text evidence="4">The sequence shown here is derived from an EMBL/GenBank/DDBJ whole genome shotgun (WGS) entry which is preliminary data.</text>
</comment>
<keyword evidence="1" id="KW-0648">Protein biosynthesis</keyword>
<dbReference type="GO" id="GO:0005524">
    <property type="term" value="F:ATP binding"/>
    <property type="evidence" value="ECO:0007669"/>
    <property type="project" value="UniProtKB-KW"/>
</dbReference>
<keyword evidence="2" id="KW-0436">Ligase</keyword>
<sequence>MERLLTENLYRHMGEKVKIQGWIHKIRKMGKITFLIIRDRSGVVQCVLDKKTIDIKGLKLESVVEVIGY</sequence>
<name>A0A401UMN8_9CLOT</name>
<evidence type="ECO:0000259" key="3">
    <source>
        <dbReference type="Pfam" id="PF01336"/>
    </source>
</evidence>
<dbReference type="PANTHER" id="PTHR22594">
    <property type="entry name" value="ASPARTYL/LYSYL-TRNA SYNTHETASE"/>
    <property type="match status" value="1"/>
</dbReference>
<dbReference type="Proteomes" id="UP000287872">
    <property type="component" value="Unassembled WGS sequence"/>
</dbReference>
<keyword evidence="5" id="KW-1185">Reference proteome</keyword>
<evidence type="ECO:0000256" key="2">
    <source>
        <dbReference type="ARBA" id="ARBA00023146"/>
    </source>
</evidence>
<dbReference type="RefSeq" id="WP_125002023.1">
    <property type="nucleotide sequence ID" value="NZ_BHYK01000012.1"/>
</dbReference>
<reference evidence="4 5" key="1">
    <citation type="submission" date="2018-11" db="EMBL/GenBank/DDBJ databases">
        <title>Genome sequencing and assembly of Clostridium tagluense strain A121.</title>
        <authorList>
            <person name="Murakami T."/>
            <person name="Segawa T."/>
            <person name="Shcherbakova V.A."/>
            <person name="Mori H."/>
            <person name="Yoshimura Y."/>
        </authorList>
    </citation>
    <scope>NUCLEOTIDE SEQUENCE [LARGE SCALE GENOMIC DNA]</scope>
    <source>
        <strain evidence="4 5">A121</strain>
    </source>
</reference>
<dbReference type="AlphaFoldDB" id="A0A401UMN8"/>
<accession>A0A401UMN8</accession>
<gene>
    <name evidence="4" type="ORF">Ctaglu_24190</name>
</gene>
<dbReference type="CDD" id="cd04100">
    <property type="entry name" value="Asp_Lys_Asn_RS_N"/>
    <property type="match status" value="1"/>
</dbReference>
<keyword evidence="2" id="KW-0030">Aminoacyl-tRNA synthetase</keyword>
<evidence type="ECO:0000313" key="5">
    <source>
        <dbReference type="Proteomes" id="UP000287872"/>
    </source>
</evidence>
<dbReference type="Gene3D" id="2.40.50.140">
    <property type="entry name" value="Nucleic acid-binding proteins"/>
    <property type="match status" value="1"/>
</dbReference>
<dbReference type="GO" id="GO:0004815">
    <property type="term" value="F:aspartate-tRNA ligase activity"/>
    <property type="evidence" value="ECO:0007669"/>
    <property type="project" value="TreeGrafter"/>
</dbReference>
<protein>
    <recommendedName>
        <fullName evidence="3">OB domain-containing protein</fullName>
    </recommendedName>
</protein>
<evidence type="ECO:0000313" key="4">
    <source>
        <dbReference type="EMBL" id="GCD10796.1"/>
    </source>
</evidence>
<dbReference type="OrthoDB" id="9802326at2"/>
<organism evidence="4 5">
    <name type="scientific">Clostridium tagluense</name>
    <dbReference type="NCBI Taxonomy" id="360422"/>
    <lineage>
        <taxon>Bacteria</taxon>
        <taxon>Bacillati</taxon>
        <taxon>Bacillota</taxon>
        <taxon>Clostridia</taxon>
        <taxon>Eubacteriales</taxon>
        <taxon>Clostridiaceae</taxon>
        <taxon>Clostridium</taxon>
    </lineage>
</organism>
<dbReference type="GO" id="GO:0006422">
    <property type="term" value="P:aspartyl-tRNA aminoacylation"/>
    <property type="evidence" value="ECO:0007669"/>
    <property type="project" value="TreeGrafter"/>
</dbReference>
<dbReference type="Pfam" id="PF01336">
    <property type="entry name" value="tRNA_anti-codon"/>
    <property type="match status" value="1"/>
</dbReference>
<dbReference type="InterPro" id="IPR012340">
    <property type="entry name" value="NA-bd_OB-fold"/>
</dbReference>
<dbReference type="EMBL" id="BHYK01000012">
    <property type="protein sequence ID" value="GCD10796.1"/>
    <property type="molecule type" value="Genomic_DNA"/>
</dbReference>
<dbReference type="PANTHER" id="PTHR22594:SF5">
    <property type="entry name" value="ASPARTATE--TRNA LIGASE, MITOCHONDRIAL"/>
    <property type="match status" value="1"/>
</dbReference>
<dbReference type="SUPFAM" id="SSF50249">
    <property type="entry name" value="Nucleic acid-binding proteins"/>
    <property type="match status" value="1"/>
</dbReference>
<dbReference type="InterPro" id="IPR004365">
    <property type="entry name" value="NA-bd_OB_tRNA"/>
</dbReference>
<dbReference type="GO" id="GO:0003676">
    <property type="term" value="F:nucleic acid binding"/>
    <property type="evidence" value="ECO:0007669"/>
    <property type="project" value="InterPro"/>
</dbReference>
<proteinExistence type="predicted"/>
<feature type="domain" description="OB" evidence="3">
    <location>
        <begin position="17"/>
        <end position="68"/>
    </location>
</feature>